<evidence type="ECO:0000313" key="5">
    <source>
        <dbReference type="Proteomes" id="UP000252254"/>
    </source>
</evidence>
<evidence type="ECO:0000313" key="4">
    <source>
        <dbReference type="EMBL" id="RBO95348.1"/>
    </source>
</evidence>
<keyword evidence="5" id="KW-1185">Reference proteome</keyword>
<dbReference type="SMART" id="SM00052">
    <property type="entry name" value="EAL"/>
    <property type="match status" value="1"/>
</dbReference>
<dbReference type="FunFam" id="3.20.20.450:FF:000001">
    <property type="entry name" value="Cyclic di-GMP phosphodiesterase yahA"/>
    <property type="match status" value="1"/>
</dbReference>
<dbReference type="SUPFAM" id="SSF55785">
    <property type="entry name" value="PYP-like sensor domain (PAS domain)"/>
    <property type="match status" value="1"/>
</dbReference>
<dbReference type="Pfam" id="PF00990">
    <property type="entry name" value="GGDEF"/>
    <property type="match status" value="1"/>
</dbReference>
<dbReference type="InterPro" id="IPR001633">
    <property type="entry name" value="EAL_dom"/>
</dbReference>
<dbReference type="PROSITE" id="PS50112">
    <property type="entry name" value="PAS"/>
    <property type="match status" value="1"/>
</dbReference>
<dbReference type="OrthoDB" id="9759607at2"/>
<dbReference type="InterPro" id="IPR000014">
    <property type="entry name" value="PAS"/>
</dbReference>
<organism evidence="4 5">
    <name type="scientific">Paraliobacillus ryukyuensis</name>
    <dbReference type="NCBI Taxonomy" id="200904"/>
    <lineage>
        <taxon>Bacteria</taxon>
        <taxon>Bacillati</taxon>
        <taxon>Bacillota</taxon>
        <taxon>Bacilli</taxon>
        <taxon>Bacillales</taxon>
        <taxon>Bacillaceae</taxon>
        <taxon>Paraliobacillus</taxon>
    </lineage>
</organism>
<dbReference type="NCBIfam" id="TIGR00254">
    <property type="entry name" value="GGDEF"/>
    <property type="match status" value="1"/>
</dbReference>
<dbReference type="Pfam" id="PF13426">
    <property type="entry name" value="PAS_9"/>
    <property type="match status" value="1"/>
</dbReference>
<sequence length="719" mass="82566">MTLYPIDNVLTDQKINELQDIIQRHADVYNWPALKEEVLASLTENLTIYSTLRDLMSEAFEMMMFDQDGYIVHIDDRFSSQLGYEKEELIYRHYRLLHAGVHDETFYEQMWKTLSHYNMWEGDICSKAKEGTMIWHRTKLVRMTDSLFVSFRIDINDVKNEESRVIEALNDDYAKVLQQLMNLVFRVQKNKQTGKYYFVLIEGKLSKKLNINSETIYNQSLDSLVEGEELACLISEIDKVFSGEEVVFKHRHGAHLLYSLVSPIVENGEVIEAVGSSVDITSLEEAEQRVKHLAFFDSLTDLPNRTKLREDLKIGVEKANDTQPFAILYCDIDRLKYINDTLGEYIGDQVIQVIAKRLKETLPTNSQLYRFGGDEFVVVINGSKAHADRVSEATLNKIKQPINIHGNEFFVTCSIGISFYGEDGVDAEGLMNHASIAVHYCKMTGRNNRLFYSPKMNNMYNDILFMEGELRKALYNDEFELFYQPQLDVATGEVTGLEALIRWPHKEKGNIPPSDFIPLAEETGLIVQLGEWVIKKACRQHVEWVDKGHNPIKIAVNVSAVELQRYDFADKVATIIEETNMNPTYLEIEITENSVMQNTEDCIQTMKALQKMGVSLSIDDFGTGYSSFGYLRKFPINYLKIDQSFVKNALEESSSAEIIKAMIQLAHTFGLKVVAEGVEEQPILDLLQQQQCDYYQGYFFSKPIPSNDLEKLLYNQRAV</sequence>
<dbReference type="CDD" id="cd01949">
    <property type="entry name" value="GGDEF"/>
    <property type="match status" value="1"/>
</dbReference>
<dbReference type="Proteomes" id="UP000252254">
    <property type="component" value="Unassembled WGS sequence"/>
</dbReference>
<protein>
    <submittedName>
        <fullName evidence="4">PAS domain S-box-containing protein/diguanylate cyclase (GGDEF)-like protein</fullName>
    </submittedName>
</protein>
<evidence type="ECO:0000259" key="1">
    <source>
        <dbReference type="PROSITE" id="PS50112"/>
    </source>
</evidence>
<dbReference type="Pfam" id="PF00563">
    <property type="entry name" value="EAL"/>
    <property type="match status" value="1"/>
</dbReference>
<accession>A0A366E1Q0</accession>
<dbReference type="InterPro" id="IPR052155">
    <property type="entry name" value="Biofilm_reg_signaling"/>
</dbReference>
<name>A0A366E1Q0_9BACI</name>
<dbReference type="Gene3D" id="3.30.70.270">
    <property type="match status" value="1"/>
</dbReference>
<evidence type="ECO:0000259" key="2">
    <source>
        <dbReference type="PROSITE" id="PS50883"/>
    </source>
</evidence>
<dbReference type="InterPro" id="IPR000160">
    <property type="entry name" value="GGDEF_dom"/>
</dbReference>
<dbReference type="EMBL" id="QNRI01000008">
    <property type="protein sequence ID" value="RBO95348.1"/>
    <property type="molecule type" value="Genomic_DNA"/>
</dbReference>
<proteinExistence type="predicted"/>
<dbReference type="InterPro" id="IPR035919">
    <property type="entry name" value="EAL_sf"/>
</dbReference>
<feature type="domain" description="EAL" evidence="2">
    <location>
        <begin position="463"/>
        <end position="717"/>
    </location>
</feature>
<dbReference type="CDD" id="cd01948">
    <property type="entry name" value="EAL"/>
    <property type="match status" value="1"/>
</dbReference>
<dbReference type="STRING" id="200904.GCA_900168775_02832"/>
<feature type="domain" description="GGDEF" evidence="3">
    <location>
        <begin position="323"/>
        <end position="454"/>
    </location>
</feature>
<dbReference type="SUPFAM" id="SSF55073">
    <property type="entry name" value="Nucleotide cyclase"/>
    <property type="match status" value="1"/>
</dbReference>
<dbReference type="Gene3D" id="3.20.20.450">
    <property type="entry name" value="EAL domain"/>
    <property type="match status" value="1"/>
</dbReference>
<evidence type="ECO:0000259" key="3">
    <source>
        <dbReference type="PROSITE" id="PS50887"/>
    </source>
</evidence>
<dbReference type="NCBIfam" id="TIGR00229">
    <property type="entry name" value="sensory_box"/>
    <property type="match status" value="1"/>
</dbReference>
<dbReference type="RefSeq" id="WP_113869338.1">
    <property type="nucleotide sequence ID" value="NZ_BAABQN010000012.1"/>
</dbReference>
<dbReference type="InterPro" id="IPR029787">
    <property type="entry name" value="Nucleotide_cyclase"/>
</dbReference>
<dbReference type="InterPro" id="IPR043128">
    <property type="entry name" value="Rev_trsase/Diguanyl_cyclase"/>
</dbReference>
<dbReference type="AlphaFoldDB" id="A0A366E1Q0"/>
<dbReference type="PANTHER" id="PTHR44757:SF2">
    <property type="entry name" value="BIOFILM ARCHITECTURE MAINTENANCE PROTEIN MBAA"/>
    <property type="match status" value="1"/>
</dbReference>
<dbReference type="CDD" id="cd00130">
    <property type="entry name" value="PAS"/>
    <property type="match status" value="1"/>
</dbReference>
<dbReference type="PANTHER" id="PTHR44757">
    <property type="entry name" value="DIGUANYLATE CYCLASE DGCP"/>
    <property type="match status" value="1"/>
</dbReference>
<dbReference type="SUPFAM" id="SSF141868">
    <property type="entry name" value="EAL domain-like"/>
    <property type="match status" value="1"/>
</dbReference>
<reference evidence="4 5" key="1">
    <citation type="submission" date="2018-06" db="EMBL/GenBank/DDBJ databases">
        <title>Genomic Encyclopedia of Type Strains, Phase IV (KMG-IV): sequencing the most valuable type-strain genomes for metagenomic binning, comparative biology and taxonomic classification.</title>
        <authorList>
            <person name="Goeker M."/>
        </authorList>
    </citation>
    <scope>NUCLEOTIDE SEQUENCE [LARGE SCALE GENOMIC DNA]</scope>
    <source>
        <strain evidence="4 5">DSM 15140</strain>
    </source>
</reference>
<dbReference type="PROSITE" id="PS50883">
    <property type="entry name" value="EAL"/>
    <property type="match status" value="1"/>
</dbReference>
<dbReference type="Gene3D" id="3.30.450.20">
    <property type="entry name" value="PAS domain"/>
    <property type="match status" value="1"/>
</dbReference>
<comment type="caution">
    <text evidence="4">The sequence shown here is derived from an EMBL/GenBank/DDBJ whole genome shotgun (WGS) entry which is preliminary data.</text>
</comment>
<gene>
    <name evidence="4" type="ORF">DES48_10858</name>
</gene>
<dbReference type="SMART" id="SM00267">
    <property type="entry name" value="GGDEF"/>
    <property type="match status" value="1"/>
</dbReference>
<dbReference type="PROSITE" id="PS50887">
    <property type="entry name" value="GGDEF"/>
    <property type="match status" value="1"/>
</dbReference>
<feature type="domain" description="PAS" evidence="1">
    <location>
        <begin position="62"/>
        <end position="98"/>
    </location>
</feature>
<dbReference type="InterPro" id="IPR035965">
    <property type="entry name" value="PAS-like_dom_sf"/>
</dbReference>